<accession>A0ABV8GKV2</accession>
<evidence type="ECO:0008006" key="4">
    <source>
        <dbReference type="Google" id="ProtNLM"/>
    </source>
</evidence>
<proteinExistence type="predicted"/>
<organism evidence="2 3">
    <name type="scientific">Nonomuraea purpurea</name>
    <dbReference type="NCBI Taxonomy" id="1849276"/>
    <lineage>
        <taxon>Bacteria</taxon>
        <taxon>Bacillati</taxon>
        <taxon>Actinomycetota</taxon>
        <taxon>Actinomycetes</taxon>
        <taxon>Streptosporangiales</taxon>
        <taxon>Streptosporangiaceae</taxon>
        <taxon>Nonomuraea</taxon>
    </lineage>
</organism>
<gene>
    <name evidence="2" type="ORF">ACFOY2_45680</name>
</gene>
<evidence type="ECO:0000256" key="1">
    <source>
        <dbReference type="SAM" id="Phobius"/>
    </source>
</evidence>
<keyword evidence="3" id="KW-1185">Reference proteome</keyword>
<name>A0ABV8GKV2_9ACTN</name>
<dbReference type="RefSeq" id="WP_379534417.1">
    <property type="nucleotide sequence ID" value="NZ_JBHSBI010000036.1"/>
</dbReference>
<sequence length="119" mass="13201">MADEQSEQAWVAGQVAEVRRIAEVGFTDVRGQLALILQRTEHGERRHAELADTVAENHRAVSERLDEHAKAIQAAAEERAAERSRVQTMADNAKRFSTWVPIAVSLVFGVLGIVLKTWA</sequence>
<keyword evidence="1" id="KW-1133">Transmembrane helix</keyword>
<protein>
    <recommendedName>
        <fullName evidence="4">DUF3618 domain-containing protein</fullName>
    </recommendedName>
</protein>
<comment type="caution">
    <text evidence="2">The sequence shown here is derived from an EMBL/GenBank/DDBJ whole genome shotgun (WGS) entry which is preliminary data.</text>
</comment>
<dbReference type="EMBL" id="JBHSBI010000036">
    <property type="protein sequence ID" value="MFC4014582.1"/>
    <property type="molecule type" value="Genomic_DNA"/>
</dbReference>
<evidence type="ECO:0000313" key="2">
    <source>
        <dbReference type="EMBL" id="MFC4014582.1"/>
    </source>
</evidence>
<dbReference type="Proteomes" id="UP001595851">
    <property type="component" value="Unassembled WGS sequence"/>
</dbReference>
<reference evidence="3" key="1">
    <citation type="journal article" date="2019" name="Int. J. Syst. Evol. Microbiol.">
        <title>The Global Catalogue of Microorganisms (GCM) 10K type strain sequencing project: providing services to taxonomists for standard genome sequencing and annotation.</title>
        <authorList>
            <consortium name="The Broad Institute Genomics Platform"/>
            <consortium name="The Broad Institute Genome Sequencing Center for Infectious Disease"/>
            <person name="Wu L."/>
            <person name="Ma J."/>
        </authorList>
    </citation>
    <scope>NUCLEOTIDE SEQUENCE [LARGE SCALE GENOMIC DNA]</scope>
    <source>
        <strain evidence="3">TBRC 1276</strain>
    </source>
</reference>
<keyword evidence="1" id="KW-0472">Membrane</keyword>
<feature type="transmembrane region" description="Helical" evidence="1">
    <location>
        <begin position="96"/>
        <end position="115"/>
    </location>
</feature>
<keyword evidence="1" id="KW-0812">Transmembrane</keyword>
<evidence type="ECO:0000313" key="3">
    <source>
        <dbReference type="Proteomes" id="UP001595851"/>
    </source>
</evidence>